<evidence type="ECO:0008006" key="4">
    <source>
        <dbReference type="Google" id="ProtNLM"/>
    </source>
</evidence>
<protein>
    <recommendedName>
        <fullName evidence="4">PB1 domain-containing protein</fullName>
    </recommendedName>
</protein>
<feature type="region of interest" description="Disordered" evidence="1">
    <location>
        <begin position="312"/>
        <end position="343"/>
    </location>
</feature>
<evidence type="ECO:0000256" key="1">
    <source>
        <dbReference type="SAM" id="MobiDB-lite"/>
    </source>
</evidence>
<feature type="region of interest" description="Disordered" evidence="1">
    <location>
        <begin position="179"/>
        <end position="231"/>
    </location>
</feature>
<evidence type="ECO:0000313" key="3">
    <source>
        <dbReference type="Proteomes" id="UP000070544"/>
    </source>
</evidence>
<feature type="compositionally biased region" description="Low complexity" evidence="1">
    <location>
        <begin position="208"/>
        <end position="231"/>
    </location>
</feature>
<reference evidence="2 3" key="1">
    <citation type="journal article" date="2015" name="Genome Biol. Evol.">
        <title>Phylogenomic analyses indicate that early fungi evolved digesting cell walls of algal ancestors of land plants.</title>
        <authorList>
            <person name="Chang Y."/>
            <person name="Wang S."/>
            <person name="Sekimoto S."/>
            <person name="Aerts A.L."/>
            <person name="Choi C."/>
            <person name="Clum A."/>
            <person name="LaButti K.M."/>
            <person name="Lindquist E.A."/>
            <person name="Yee Ngan C."/>
            <person name="Ohm R.A."/>
            <person name="Salamov A.A."/>
            <person name="Grigoriev I.V."/>
            <person name="Spatafora J.W."/>
            <person name="Berbee M.L."/>
        </authorList>
    </citation>
    <scope>NUCLEOTIDE SEQUENCE [LARGE SCALE GENOMIC DNA]</scope>
    <source>
        <strain evidence="2 3">JEL478</strain>
    </source>
</reference>
<gene>
    <name evidence="2" type="ORF">M427DRAFT_58878</name>
</gene>
<feature type="region of interest" description="Disordered" evidence="1">
    <location>
        <begin position="114"/>
        <end position="139"/>
    </location>
</feature>
<accession>A0A139A8P5</accession>
<feature type="compositionally biased region" description="Pro residues" evidence="1">
    <location>
        <begin position="119"/>
        <end position="135"/>
    </location>
</feature>
<keyword evidence="3" id="KW-1185">Reference proteome</keyword>
<evidence type="ECO:0000313" key="2">
    <source>
        <dbReference type="EMBL" id="KXS13162.1"/>
    </source>
</evidence>
<proteinExistence type="predicted"/>
<dbReference type="AlphaFoldDB" id="A0A139A8P5"/>
<sequence length="544" mass="60476">MSKKLRVHYWDGIKIIALRDSFPETYDSFVHLLLVRIPAVARTAATYVVRLQYQDKSGQSVVLEDDNDLVTMWGESGDTVEVMLELREASIATRNLLWPEHRIKSFQPRFFTTSSTLPSAPPPKEPPAEAPPPISLNPHQLSSELSLRAVLGQNQNWSAEGMSQLANKLSVLAMQRSNSERRTLTSSRTDPCIAGQLSSGSTAVSRRPSMSTLTSPVSVSSGSSQIGSSFPSPNITLFSDGASHMSDLDAFSLHSGTSSQRYGSESMLNASYAPSHSRQNSYEGQYRLDHSRQASLNGDMSSYVSAASRQSSLDVQRFPHSHSRQPSIHESSNSSIPSSDNGEASTHFKIRIFDQEHHFPLSWRNSASSSPQELMGVLAKPEWATQRYLGYKLTKTDTNRLLLSYAPRKSSLRAAFKSDTQFSFTIIFERPHLFQVAVRSYPPKLDSLNFSDFQKQLVLSLTQASSTGTANDSLRALSTDWAFLSPPTEIVTANAKGGVMYHCVFLVKDSRSKNLSTECTLRLQSYLKAIMIDGEWTRDWAKRR</sequence>
<organism evidence="2 3">
    <name type="scientific">Gonapodya prolifera (strain JEL478)</name>
    <name type="common">Monoblepharis prolifera</name>
    <dbReference type="NCBI Taxonomy" id="1344416"/>
    <lineage>
        <taxon>Eukaryota</taxon>
        <taxon>Fungi</taxon>
        <taxon>Fungi incertae sedis</taxon>
        <taxon>Chytridiomycota</taxon>
        <taxon>Chytridiomycota incertae sedis</taxon>
        <taxon>Monoblepharidomycetes</taxon>
        <taxon>Monoblepharidales</taxon>
        <taxon>Gonapodyaceae</taxon>
        <taxon>Gonapodya</taxon>
    </lineage>
</organism>
<dbReference type="Proteomes" id="UP000070544">
    <property type="component" value="Unassembled WGS sequence"/>
</dbReference>
<dbReference type="EMBL" id="KQ965781">
    <property type="protein sequence ID" value="KXS13162.1"/>
    <property type="molecule type" value="Genomic_DNA"/>
</dbReference>
<feature type="compositionally biased region" description="Low complexity" evidence="1">
    <location>
        <begin position="326"/>
        <end position="339"/>
    </location>
</feature>
<name>A0A139A8P5_GONPJ</name>